<evidence type="ECO:0000313" key="2">
    <source>
        <dbReference type="Proteomes" id="UP000789525"/>
    </source>
</evidence>
<dbReference type="Proteomes" id="UP000789525">
    <property type="component" value="Unassembled WGS sequence"/>
</dbReference>
<sequence length="271" mass="30463">MAILYLGPNNCPDFGSDYLLSPIVGPDELLAQFPKTYFMCGEKDPFVDDTVVFAGRIREAKRKKSQMSNGGKFGEGLRMSSLDKAHQSENWVEVKIIQGVGHAFLIMILLLPESKGAVKICAQWLQECFQEIRTQNNTSLNNKVISEAVNEDDEGLVIAPRRSITSDITKHQPTNVDLSLHQNHENTTMLQLHTSHSLPNVFTPGEMTQKSSIPSQIHVSASEIGLSPGHEQERALWEQQNILNESEIMNRRRESLIRNLAEHSTFKKAKK</sequence>
<reference evidence="1" key="1">
    <citation type="submission" date="2021-06" db="EMBL/GenBank/DDBJ databases">
        <authorList>
            <person name="Kallberg Y."/>
            <person name="Tangrot J."/>
            <person name="Rosling A."/>
        </authorList>
    </citation>
    <scope>NUCLEOTIDE SEQUENCE</scope>
    <source>
        <strain evidence="1">CL356</strain>
    </source>
</reference>
<comment type="caution">
    <text evidence="1">The sequence shown here is derived from an EMBL/GenBank/DDBJ whole genome shotgun (WGS) entry which is preliminary data.</text>
</comment>
<dbReference type="EMBL" id="CAJVPT010012329">
    <property type="protein sequence ID" value="CAG8586765.1"/>
    <property type="molecule type" value="Genomic_DNA"/>
</dbReference>
<gene>
    <name evidence="1" type="ORF">ACOLOM_LOCUS6174</name>
</gene>
<protein>
    <submittedName>
        <fullName evidence="1">244_t:CDS:1</fullName>
    </submittedName>
</protein>
<name>A0ACA9MHL5_9GLOM</name>
<accession>A0ACA9MHL5</accession>
<keyword evidence="2" id="KW-1185">Reference proteome</keyword>
<evidence type="ECO:0000313" key="1">
    <source>
        <dbReference type="EMBL" id="CAG8586765.1"/>
    </source>
</evidence>
<organism evidence="1 2">
    <name type="scientific">Acaulospora colombiana</name>
    <dbReference type="NCBI Taxonomy" id="27376"/>
    <lineage>
        <taxon>Eukaryota</taxon>
        <taxon>Fungi</taxon>
        <taxon>Fungi incertae sedis</taxon>
        <taxon>Mucoromycota</taxon>
        <taxon>Glomeromycotina</taxon>
        <taxon>Glomeromycetes</taxon>
        <taxon>Diversisporales</taxon>
        <taxon>Acaulosporaceae</taxon>
        <taxon>Acaulospora</taxon>
    </lineage>
</organism>
<proteinExistence type="predicted"/>